<accession>A0A158CFY8</accession>
<dbReference type="EMBL" id="FCOE02000020">
    <property type="protein sequence ID" value="SAK80816.1"/>
    <property type="molecule type" value="Genomic_DNA"/>
</dbReference>
<feature type="region of interest" description="Disordered" evidence="1">
    <location>
        <begin position="1"/>
        <end position="55"/>
    </location>
</feature>
<comment type="caution">
    <text evidence="2">The sequence shown here is derived from an EMBL/GenBank/DDBJ whole genome shotgun (WGS) entry which is preliminary data.</text>
</comment>
<dbReference type="RefSeq" id="WP_160147475.1">
    <property type="nucleotide sequence ID" value="NZ_FCOE02000020.1"/>
</dbReference>
<dbReference type="AlphaFoldDB" id="A0A158CFY8"/>
<dbReference type="Proteomes" id="UP000054911">
    <property type="component" value="Unassembled WGS sequence"/>
</dbReference>
<organism evidence="2 3">
    <name type="scientific">Caballeronia pedi</name>
    <dbReference type="NCBI Taxonomy" id="1777141"/>
    <lineage>
        <taxon>Bacteria</taxon>
        <taxon>Pseudomonadati</taxon>
        <taxon>Pseudomonadota</taxon>
        <taxon>Betaproteobacteria</taxon>
        <taxon>Burkholderiales</taxon>
        <taxon>Burkholderiaceae</taxon>
        <taxon>Caballeronia</taxon>
    </lineage>
</organism>
<dbReference type="OrthoDB" id="9134856at2"/>
<keyword evidence="3" id="KW-1185">Reference proteome</keyword>
<evidence type="ECO:0000256" key="1">
    <source>
        <dbReference type="SAM" id="MobiDB-lite"/>
    </source>
</evidence>
<evidence type="ECO:0000313" key="2">
    <source>
        <dbReference type="EMBL" id="SAK80816.1"/>
    </source>
</evidence>
<feature type="compositionally biased region" description="Polar residues" evidence="1">
    <location>
        <begin position="1"/>
        <end position="16"/>
    </location>
</feature>
<reference evidence="2" key="1">
    <citation type="submission" date="2016-01" db="EMBL/GenBank/DDBJ databases">
        <authorList>
            <person name="Peeters C."/>
        </authorList>
    </citation>
    <scope>NUCLEOTIDE SEQUENCE [LARGE SCALE GENOMIC DNA]</scope>
    <source>
        <strain evidence="2">LMG 29323</strain>
    </source>
</reference>
<proteinExistence type="predicted"/>
<feature type="compositionally biased region" description="Polar residues" evidence="1">
    <location>
        <begin position="26"/>
        <end position="37"/>
    </location>
</feature>
<evidence type="ECO:0000313" key="3">
    <source>
        <dbReference type="Proteomes" id="UP000054911"/>
    </source>
</evidence>
<dbReference type="STRING" id="1777141.AWB80_05111"/>
<gene>
    <name evidence="2" type="ORF">AWB80_05111</name>
</gene>
<protein>
    <submittedName>
        <fullName evidence="2">Uncharacterized protein</fullName>
    </submittedName>
</protein>
<name>A0A158CFY8_9BURK</name>
<sequence>MNVTGPSTSHATQAASHTLPIKRSTDTPSVETGNANAKTAPVNPAHLGNHVDTTA</sequence>